<keyword evidence="5 6" id="KW-0472">Membrane</keyword>
<keyword evidence="2" id="KW-0813">Transport</keyword>
<dbReference type="Pfam" id="PF07690">
    <property type="entry name" value="MFS_1"/>
    <property type="match status" value="1"/>
</dbReference>
<reference evidence="8" key="1">
    <citation type="submission" date="2024-07" db="EMBL/GenBank/DDBJ databases">
        <authorList>
            <person name="Pedron J."/>
        </authorList>
    </citation>
    <scope>NUCLEOTIDE SEQUENCE</scope>
    <source>
        <strain evidence="8">A642-S2-A17</strain>
    </source>
</reference>
<sequence>MTAVASHTPPSGTTRVYRKIAWRLIPFLCLCYLAAYLDRINIGLAKLQMANQLALSDIAFGLGAGLFFVGYILFEVPSNLILQRVGARLWIARIMISWGLLSAATLFVTTPGQFYVLRFLLGAAEAGFLPGVLFYLTRWFPSWRRGRIISLFMIGLPLSSVVGAPLSGFIMSHFDSAYGLHGWQWMFLLEGLPSVLLGVLTFWLLPENIEQAHWLNEAERMQVRADLTIDTREAPYLKHRFRDGFLNLKVWMLGGIDFSILLCAYAMGFWLPTFIKQAGVADIGQIGVLTAVPSIAALAGMVLLGASSDRLRERRWHIIVPFWLGAAAMAASTLFTHNIVMTVLLFSVAQAAIIGTVPVFFSLPATFLTGTAAATGFALACSLANIAGLVSNSIMGFAMELTGSGNGALWFFAFCLLLSSLLVVALPAKLVNR</sequence>
<feature type="transmembrane region" description="Helical" evidence="6">
    <location>
        <begin position="58"/>
        <end position="77"/>
    </location>
</feature>
<dbReference type="GO" id="GO:0005886">
    <property type="term" value="C:plasma membrane"/>
    <property type="evidence" value="ECO:0007669"/>
    <property type="project" value="TreeGrafter"/>
</dbReference>
<dbReference type="PANTHER" id="PTHR43791:SF36">
    <property type="entry name" value="TRANSPORTER, PUTATIVE (AFU_ORTHOLOGUE AFUA_6G08340)-RELATED"/>
    <property type="match status" value="1"/>
</dbReference>
<dbReference type="InterPro" id="IPR036259">
    <property type="entry name" value="MFS_trans_sf"/>
</dbReference>
<feature type="transmembrane region" description="Helical" evidence="6">
    <location>
        <begin position="408"/>
        <end position="428"/>
    </location>
</feature>
<dbReference type="GO" id="GO:0022857">
    <property type="term" value="F:transmembrane transporter activity"/>
    <property type="evidence" value="ECO:0007669"/>
    <property type="project" value="InterPro"/>
</dbReference>
<dbReference type="SUPFAM" id="SSF103473">
    <property type="entry name" value="MFS general substrate transporter"/>
    <property type="match status" value="1"/>
</dbReference>
<accession>A0AB39ICV0</accession>
<evidence type="ECO:0000313" key="8">
    <source>
        <dbReference type="EMBL" id="XDL13314.1"/>
    </source>
</evidence>
<dbReference type="InterPro" id="IPR020846">
    <property type="entry name" value="MFS_dom"/>
</dbReference>
<dbReference type="RefSeq" id="WP_226102190.1">
    <property type="nucleotide sequence ID" value="NZ_CP162411.1"/>
</dbReference>
<feature type="transmembrane region" description="Helical" evidence="6">
    <location>
        <begin position="20"/>
        <end position="38"/>
    </location>
</feature>
<feature type="transmembrane region" description="Helical" evidence="6">
    <location>
        <begin position="316"/>
        <end position="335"/>
    </location>
</feature>
<keyword evidence="3 6" id="KW-0812">Transmembrane</keyword>
<name>A0AB39ICV0_9GAMM</name>
<evidence type="ECO:0000256" key="6">
    <source>
        <dbReference type="SAM" id="Phobius"/>
    </source>
</evidence>
<organism evidence="8">
    <name type="scientific">Dickeya oryzae</name>
    <dbReference type="NCBI Taxonomy" id="1240404"/>
    <lineage>
        <taxon>Bacteria</taxon>
        <taxon>Pseudomonadati</taxon>
        <taxon>Pseudomonadota</taxon>
        <taxon>Gammaproteobacteria</taxon>
        <taxon>Enterobacterales</taxon>
        <taxon>Pectobacteriaceae</taxon>
        <taxon>Dickeya</taxon>
    </lineage>
</organism>
<gene>
    <name evidence="8" type="ORF">LF923_0014010</name>
</gene>
<comment type="subcellular location">
    <subcellularLocation>
        <location evidence="1">Membrane</location>
        <topology evidence="1">Multi-pass membrane protein</topology>
    </subcellularLocation>
</comment>
<feature type="transmembrane region" description="Helical" evidence="6">
    <location>
        <begin position="148"/>
        <end position="171"/>
    </location>
</feature>
<protein>
    <submittedName>
        <fullName evidence="8">MFS transporter</fullName>
    </submittedName>
</protein>
<feature type="domain" description="Major facilitator superfamily (MFS) profile" evidence="7">
    <location>
        <begin position="24"/>
        <end position="431"/>
    </location>
</feature>
<dbReference type="CDD" id="cd17319">
    <property type="entry name" value="MFS_ExuT_GudP_like"/>
    <property type="match status" value="1"/>
</dbReference>
<feature type="transmembrane region" description="Helical" evidence="6">
    <location>
        <begin position="368"/>
        <end position="388"/>
    </location>
</feature>
<evidence type="ECO:0000256" key="1">
    <source>
        <dbReference type="ARBA" id="ARBA00004141"/>
    </source>
</evidence>
<keyword evidence="4 6" id="KW-1133">Transmembrane helix</keyword>
<dbReference type="PANTHER" id="PTHR43791">
    <property type="entry name" value="PERMEASE-RELATED"/>
    <property type="match status" value="1"/>
</dbReference>
<proteinExistence type="predicted"/>
<evidence type="ECO:0000256" key="2">
    <source>
        <dbReference type="ARBA" id="ARBA00022448"/>
    </source>
</evidence>
<feature type="transmembrane region" description="Helical" evidence="6">
    <location>
        <begin position="341"/>
        <end position="361"/>
    </location>
</feature>
<dbReference type="Gene3D" id="1.20.1250.20">
    <property type="entry name" value="MFS general substrate transporter like domains"/>
    <property type="match status" value="2"/>
</dbReference>
<feature type="transmembrane region" description="Helical" evidence="6">
    <location>
        <begin position="89"/>
        <end position="109"/>
    </location>
</feature>
<evidence type="ECO:0000256" key="5">
    <source>
        <dbReference type="ARBA" id="ARBA00023136"/>
    </source>
</evidence>
<evidence type="ECO:0000256" key="4">
    <source>
        <dbReference type="ARBA" id="ARBA00022989"/>
    </source>
</evidence>
<feature type="transmembrane region" description="Helical" evidence="6">
    <location>
        <begin position="115"/>
        <end position="136"/>
    </location>
</feature>
<evidence type="ECO:0000256" key="3">
    <source>
        <dbReference type="ARBA" id="ARBA00022692"/>
    </source>
</evidence>
<dbReference type="EMBL" id="CP162411">
    <property type="protein sequence ID" value="XDL13314.1"/>
    <property type="molecule type" value="Genomic_DNA"/>
</dbReference>
<feature type="transmembrane region" description="Helical" evidence="6">
    <location>
        <begin position="283"/>
        <end position="304"/>
    </location>
</feature>
<dbReference type="FunFam" id="1.20.1250.20:FF:000018">
    <property type="entry name" value="MFS transporter permease"/>
    <property type="match status" value="1"/>
</dbReference>
<evidence type="ECO:0000259" key="7">
    <source>
        <dbReference type="PROSITE" id="PS50850"/>
    </source>
</evidence>
<feature type="transmembrane region" description="Helical" evidence="6">
    <location>
        <begin position="183"/>
        <end position="205"/>
    </location>
</feature>
<feature type="transmembrane region" description="Helical" evidence="6">
    <location>
        <begin position="250"/>
        <end position="271"/>
    </location>
</feature>
<dbReference type="PROSITE" id="PS50850">
    <property type="entry name" value="MFS"/>
    <property type="match status" value="1"/>
</dbReference>
<dbReference type="InterPro" id="IPR011701">
    <property type="entry name" value="MFS"/>
</dbReference>
<dbReference type="AlphaFoldDB" id="A0AB39ICV0"/>